<dbReference type="Proteomes" id="UP001347796">
    <property type="component" value="Unassembled WGS sequence"/>
</dbReference>
<comment type="caution">
    <text evidence="3">The sequence shown here is derived from an EMBL/GenBank/DDBJ whole genome shotgun (WGS) entry which is preliminary data.</text>
</comment>
<organism evidence="3 4">
    <name type="scientific">Patella caerulea</name>
    <name type="common">Rayed Mediterranean limpet</name>
    <dbReference type="NCBI Taxonomy" id="87958"/>
    <lineage>
        <taxon>Eukaryota</taxon>
        <taxon>Metazoa</taxon>
        <taxon>Spiralia</taxon>
        <taxon>Lophotrochozoa</taxon>
        <taxon>Mollusca</taxon>
        <taxon>Gastropoda</taxon>
        <taxon>Patellogastropoda</taxon>
        <taxon>Patelloidea</taxon>
        <taxon>Patellidae</taxon>
        <taxon>Patella</taxon>
    </lineage>
</organism>
<dbReference type="PANTHER" id="PTHR37445">
    <property type="entry name" value="PROTEIN CBG24663"/>
    <property type="match status" value="1"/>
</dbReference>
<protein>
    <submittedName>
        <fullName evidence="3">Uncharacterized protein</fullName>
    </submittedName>
</protein>
<reference evidence="3 4" key="1">
    <citation type="submission" date="2024-01" db="EMBL/GenBank/DDBJ databases">
        <title>The genome of the rayed Mediterranean limpet Patella caerulea (Linnaeus, 1758).</title>
        <authorList>
            <person name="Anh-Thu Weber A."/>
            <person name="Halstead-Nussloch G."/>
        </authorList>
    </citation>
    <scope>NUCLEOTIDE SEQUENCE [LARGE SCALE GENOMIC DNA]</scope>
    <source>
        <strain evidence="3">AATW-2023a</strain>
        <tissue evidence="3">Whole specimen</tissue>
    </source>
</reference>
<keyword evidence="1" id="KW-0175">Coiled coil</keyword>
<proteinExistence type="predicted"/>
<feature type="coiled-coil region" evidence="1">
    <location>
        <begin position="79"/>
        <end position="120"/>
    </location>
</feature>
<dbReference type="EMBL" id="JAZGQO010000013">
    <property type="protein sequence ID" value="KAK6171731.1"/>
    <property type="molecule type" value="Genomic_DNA"/>
</dbReference>
<evidence type="ECO:0000313" key="3">
    <source>
        <dbReference type="EMBL" id="KAK6171731.1"/>
    </source>
</evidence>
<dbReference type="PANTHER" id="PTHR37445:SF3">
    <property type="entry name" value="ZINC FINGER PHD-TYPE DOMAIN-CONTAINING PROTEIN"/>
    <property type="match status" value="1"/>
</dbReference>
<dbReference type="AlphaFoldDB" id="A0AAN8PGP1"/>
<sequence length="287" mass="32959">MSTGQPQKRVRESSTQSDLTDPFMDIGEFTEVVDGLKQKMDSMMTKDDLQIMIKDIVGVIYNQVKDSISAEIKTIEVSTNEAHEKIEKQEDSINIIENKNQKLQRKLDSVTQQLNALKATSNQAICMANYNEQYSRKTNIKILNLTQTDNTNLQATVIKVISQVTGKTISNNDLMAVHHLPSKFQDKPKPVLVKFRNSDIKRSIMINRSKFFDRNIKVFDDITRHNSQLINRVKRIPTVESAWYYNGSVYAKLQGRRGAKINLFESTEDITKRLQQTPTETKPNQFK</sequence>
<evidence type="ECO:0000313" key="4">
    <source>
        <dbReference type="Proteomes" id="UP001347796"/>
    </source>
</evidence>
<accession>A0AAN8PGP1</accession>
<evidence type="ECO:0000256" key="2">
    <source>
        <dbReference type="SAM" id="MobiDB-lite"/>
    </source>
</evidence>
<feature type="region of interest" description="Disordered" evidence="2">
    <location>
        <begin position="1"/>
        <end position="22"/>
    </location>
</feature>
<name>A0AAN8PGP1_PATCE</name>
<keyword evidence="4" id="KW-1185">Reference proteome</keyword>
<gene>
    <name evidence="3" type="ORF">SNE40_018169</name>
</gene>
<evidence type="ECO:0000256" key="1">
    <source>
        <dbReference type="SAM" id="Coils"/>
    </source>
</evidence>